<comment type="caution">
    <text evidence="3">The sequence shown here is derived from an EMBL/GenBank/DDBJ whole genome shotgun (WGS) entry which is preliminary data.</text>
</comment>
<protein>
    <submittedName>
        <fullName evidence="3">Regulator of replication initiation timing</fullName>
    </submittedName>
</protein>
<proteinExistence type="predicted"/>
<dbReference type="Proteomes" id="UP000576393">
    <property type="component" value="Unassembled WGS sequence"/>
</dbReference>
<evidence type="ECO:0000313" key="3">
    <source>
        <dbReference type="EMBL" id="NYF42160.1"/>
    </source>
</evidence>
<dbReference type="EMBL" id="JACCCO010000002">
    <property type="protein sequence ID" value="NYF42160.1"/>
    <property type="molecule type" value="Genomic_DNA"/>
</dbReference>
<dbReference type="AlphaFoldDB" id="A0A852V1Z4"/>
<dbReference type="RefSeq" id="WP_179824528.1">
    <property type="nucleotide sequence ID" value="NZ_JACCCO010000002.1"/>
</dbReference>
<accession>A0A852V1Z4</accession>
<keyword evidence="1" id="KW-0175">Coiled coil</keyword>
<sequence length="578" mass="64815">MTSGRYRTVFHTALPPADAFGTAARELRSWLVAKSRHKAIDIAAYDDGQARLGEGIILLRNSRSDGGGAQTHQWQLREHDAGGYWLSSLVVHAPSKPRDPEQRTWFWLDVEYIRTTDETAKEERRPPRAAVPGIARQLLAAVEARDHWAELTPKPILIRPDRVEELLDILVDEERRLPVVVASPHSRVPFESWRVRVEGLTKLLPGLASLYILDPLAETQFNNAVGAPFGVRGGAIRTYLPGLDPAVDGDATRHRVLSEPRIEVDNWRAAQLLTGLPRKLAADGRLPGPLTRLARTAAAVTSVPPRPTLPPQTDAEASLAALRQEIASLRQENGELRRENDELRQLFDMAGHEETKLREELAVAQDDLLDVTDDLEASNKENAELKAWVRVLRRRLEEAGRAAEAYVPVEEPVRLPTQLPEVVEWLKDLDRVEFTGDIDKVWKLEEKAQSSTWAQTAWKVVLAFQEYAESVIEGRFKGGDFRRWCSEPPSGVSAISAGKVKPDESESVRTNTRMRRQREFPVPPEVHHSGRVHMWSHIYIGGNAGMSSPRLHFHDDVHGTGKIYIGYLGPHLEVKSTN</sequence>
<evidence type="ECO:0000256" key="1">
    <source>
        <dbReference type="SAM" id="Coils"/>
    </source>
</evidence>
<organism evidence="3 4">
    <name type="scientific">Streptosporangium sandarakinum</name>
    <dbReference type="NCBI Taxonomy" id="1260955"/>
    <lineage>
        <taxon>Bacteria</taxon>
        <taxon>Bacillati</taxon>
        <taxon>Actinomycetota</taxon>
        <taxon>Actinomycetes</taxon>
        <taxon>Streptosporangiales</taxon>
        <taxon>Streptosporangiaceae</taxon>
        <taxon>Streptosporangium</taxon>
    </lineage>
</organism>
<feature type="region of interest" description="Disordered" evidence="2">
    <location>
        <begin position="493"/>
        <end position="516"/>
    </location>
</feature>
<keyword evidence="4" id="KW-1185">Reference proteome</keyword>
<evidence type="ECO:0000256" key="2">
    <source>
        <dbReference type="SAM" id="MobiDB-lite"/>
    </source>
</evidence>
<gene>
    <name evidence="3" type="ORF">HDA43_004361</name>
</gene>
<name>A0A852V1Z4_9ACTN</name>
<reference evidence="3 4" key="1">
    <citation type="submission" date="2020-07" db="EMBL/GenBank/DDBJ databases">
        <title>Sequencing the genomes of 1000 actinobacteria strains.</title>
        <authorList>
            <person name="Klenk H.-P."/>
        </authorList>
    </citation>
    <scope>NUCLEOTIDE SEQUENCE [LARGE SCALE GENOMIC DNA]</scope>
    <source>
        <strain evidence="3 4">DSM 45763</strain>
    </source>
</reference>
<evidence type="ECO:0000313" key="4">
    <source>
        <dbReference type="Proteomes" id="UP000576393"/>
    </source>
</evidence>
<feature type="coiled-coil region" evidence="1">
    <location>
        <begin position="312"/>
        <end position="349"/>
    </location>
</feature>